<keyword evidence="3" id="KW-0378">Hydrolase</keyword>
<evidence type="ECO:0000313" key="6">
    <source>
        <dbReference type="EMBL" id="CAJ0579614.1"/>
    </source>
</evidence>
<dbReference type="Gene3D" id="3.40.50.300">
    <property type="entry name" value="P-loop containing nucleotide triphosphate hydrolases"/>
    <property type="match status" value="1"/>
</dbReference>
<accession>A0AA36D4P9</accession>
<dbReference type="PROSITE" id="PS51419">
    <property type="entry name" value="RAB"/>
    <property type="match status" value="1"/>
</dbReference>
<comment type="caution">
    <text evidence="6">The sequence shown here is derived from an EMBL/GenBank/DDBJ whole genome shotgun (WGS) entry which is preliminary data.</text>
</comment>
<comment type="similarity">
    <text evidence="1">Belongs to the small GTPase superfamily. Ras family.</text>
</comment>
<dbReference type="PRINTS" id="PR00449">
    <property type="entry name" value="RASTRNSFRMNG"/>
</dbReference>
<proteinExistence type="inferred from homology"/>
<dbReference type="InterPro" id="IPR001806">
    <property type="entry name" value="Small_GTPase"/>
</dbReference>
<dbReference type="AlphaFoldDB" id="A0AA36D4P9"/>
<dbReference type="SMART" id="SM00175">
    <property type="entry name" value="RAB"/>
    <property type="match status" value="1"/>
</dbReference>
<comment type="catalytic activity">
    <reaction evidence="4">
        <text>GTP + H2O = GDP + phosphate + H(+)</text>
        <dbReference type="Rhea" id="RHEA:19669"/>
        <dbReference type="ChEBI" id="CHEBI:15377"/>
        <dbReference type="ChEBI" id="CHEBI:15378"/>
        <dbReference type="ChEBI" id="CHEBI:37565"/>
        <dbReference type="ChEBI" id="CHEBI:43474"/>
        <dbReference type="ChEBI" id="CHEBI:58189"/>
        <dbReference type="EC" id="3.6.5.2"/>
    </reaction>
</comment>
<evidence type="ECO:0000256" key="2">
    <source>
        <dbReference type="ARBA" id="ARBA00011984"/>
    </source>
</evidence>
<dbReference type="InterPro" id="IPR027417">
    <property type="entry name" value="P-loop_NTPase"/>
</dbReference>
<feature type="non-terminal residue" evidence="6">
    <location>
        <position position="1"/>
    </location>
</feature>
<dbReference type="GO" id="GO:0005525">
    <property type="term" value="F:GTP binding"/>
    <property type="evidence" value="ECO:0007669"/>
    <property type="project" value="InterPro"/>
</dbReference>
<dbReference type="PANTHER" id="PTHR45704">
    <property type="entry name" value="RAS-LIKE FAMILY MEMBER 11"/>
    <property type="match status" value="1"/>
</dbReference>
<gene>
    <name evidence="6" type="ORF">MSPICULIGERA_LOCUS17826</name>
</gene>
<evidence type="ECO:0000256" key="5">
    <source>
        <dbReference type="SAM" id="MobiDB-lite"/>
    </source>
</evidence>
<dbReference type="EMBL" id="CATQJA010002657">
    <property type="protein sequence ID" value="CAJ0579614.1"/>
    <property type="molecule type" value="Genomic_DNA"/>
</dbReference>
<sequence>MTNRLAIRMTRIALGYAAGKPSNRQHRPADDQPAIAPNAATSSTRKLLTLRRIVPEIIRRGAEISSKRPENRASCSAIGSLPKLADPLVLPCGHSICTDCCTKRLAADPVHRPPVKRRIRMGVKSLASSASSSSSLASSSATSSSAFPPSKSPACPECCAPARLTRTQYGNDMTVEGLLAEDFNLMVDILDDTYTEANLEQANGVLVLYSVTDAESLNHADRMISRIRAEHGIQTPIVLLGTKMDADRKRVVSECEGERLARRHRVHFKEVSARRNEGVNEAFDVLLTQIVRRQGMEIN</sequence>
<protein>
    <recommendedName>
        <fullName evidence="2">small monomeric GTPase</fullName>
        <ecNumber evidence="2">3.6.5.2</ecNumber>
    </recommendedName>
</protein>
<organism evidence="6 7">
    <name type="scientific">Mesorhabditis spiculigera</name>
    <dbReference type="NCBI Taxonomy" id="96644"/>
    <lineage>
        <taxon>Eukaryota</taxon>
        <taxon>Metazoa</taxon>
        <taxon>Ecdysozoa</taxon>
        <taxon>Nematoda</taxon>
        <taxon>Chromadorea</taxon>
        <taxon>Rhabditida</taxon>
        <taxon>Rhabditina</taxon>
        <taxon>Rhabditomorpha</taxon>
        <taxon>Rhabditoidea</taxon>
        <taxon>Rhabditidae</taxon>
        <taxon>Mesorhabditinae</taxon>
        <taxon>Mesorhabditis</taxon>
    </lineage>
</organism>
<dbReference type="Pfam" id="PF00071">
    <property type="entry name" value="Ras"/>
    <property type="match status" value="1"/>
</dbReference>
<feature type="region of interest" description="Disordered" evidence="5">
    <location>
        <begin position="18"/>
        <end position="37"/>
    </location>
</feature>
<dbReference type="InterPro" id="IPR051065">
    <property type="entry name" value="Ras-related_GTPase"/>
</dbReference>
<dbReference type="SUPFAM" id="SSF52540">
    <property type="entry name" value="P-loop containing nucleoside triphosphate hydrolases"/>
    <property type="match status" value="1"/>
</dbReference>
<name>A0AA36D4P9_9BILA</name>
<evidence type="ECO:0000256" key="1">
    <source>
        <dbReference type="ARBA" id="ARBA00008344"/>
    </source>
</evidence>
<dbReference type="InterPro" id="IPR013083">
    <property type="entry name" value="Znf_RING/FYVE/PHD"/>
</dbReference>
<evidence type="ECO:0000256" key="3">
    <source>
        <dbReference type="ARBA" id="ARBA00022801"/>
    </source>
</evidence>
<dbReference type="SMART" id="SM00173">
    <property type="entry name" value="RAS"/>
    <property type="match status" value="1"/>
</dbReference>
<keyword evidence="7" id="KW-1185">Reference proteome</keyword>
<dbReference type="Proteomes" id="UP001177023">
    <property type="component" value="Unassembled WGS sequence"/>
</dbReference>
<evidence type="ECO:0000256" key="4">
    <source>
        <dbReference type="ARBA" id="ARBA00048098"/>
    </source>
</evidence>
<dbReference type="EC" id="3.6.5.2" evidence="2"/>
<dbReference type="Gene3D" id="3.30.40.10">
    <property type="entry name" value="Zinc/RING finger domain, C3HC4 (zinc finger)"/>
    <property type="match status" value="1"/>
</dbReference>
<dbReference type="GO" id="GO:0003925">
    <property type="term" value="F:G protein activity"/>
    <property type="evidence" value="ECO:0007669"/>
    <property type="project" value="UniProtKB-EC"/>
</dbReference>
<reference evidence="6" key="1">
    <citation type="submission" date="2023-06" db="EMBL/GenBank/DDBJ databases">
        <authorList>
            <person name="Delattre M."/>
        </authorList>
    </citation>
    <scope>NUCLEOTIDE SEQUENCE</scope>
    <source>
        <strain evidence="6">AF72</strain>
    </source>
</reference>
<evidence type="ECO:0000313" key="7">
    <source>
        <dbReference type="Proteomes" id="UP001177023"/>
    </source>
</evidence>
<feature type="region of interest" description="Disordered" evidence="5">
    <location>
        <begin position="133"/>
        <end position="154"/>
    </location>
</feature>
<dbReference type="PROSITE" id="PS51421">
    <property type="entry name" value="RAS"/>
    <property type="match status" value="1"/>
</dbReference>